<accession>A0ABM0ZWU8</accession>
<protein>
    <submittedName>
        <fullName evidence="2">Uncharacterized protein LOC106011361</fullName>
    </submittedName>
</protein>
<keyword evidence="1" id="KW-1185">Reference proteome</keyword>
<dbReference type="Gene3D" id="3.30.420.10">
    <property type="entry name" value="Ribonuclease H-like superfamily/Ribonuclease H"/>
    <property type="match status" value="1"/>
</dbReference>
<dbReference type="Proteomes" id="UP000694888">
    <property type="component" value="Unplaced"/>
</dbReference>
<reference evidence="2" key="1">
    <citation type="submission" date="2025-08" db="UniProtKB">
        <authorList>
            <consortium name="RefSeq"/>
        </authorList>
    </citation>
    <scope>IDENTIFICATION</scope>
</reference>
<gene>
    <name evidence="2" type="primary">LOC106011361</name>
</gene>
<dbReference type="InterPro" id="IPR036397">
    <property type="entry name" value="RNaseH_sf"/>
</dbReference>
<dbReference type="InterPro" id="IPR052709">
    <property type="entry name" value="Transposase-MT_Hybrid"/>
</dbReference>
<sequence>MEDESRPGRPVTACGDANVSKVVTSLNDDRGKTCEEIGNETSVSRTSAVTDVLAGYERELLEHPPYSLDLAPFDFSLFPKMKEHFRGHRFQSEEDIIQATKETIKWLDKSTCVSLVNGWLQRM</sequence>
<proteinExistence type="predicted"/>
<name>A0ABM0ZWU8_APLCA</name>
<organism evidence="1 2">
    <name type="scientific">Aplysia californica</name>
    <name type="common">California sea hare</name>
    <dbReference type="NCBI Taxonomy" id="6500"/>
    <lineage>
        <taxon>Eukaryota</taxon>
        <taxon>Metazoa</taxon>
        <taxon>Spiralia</taxon>
        <taxon>Lophotrochozoa</taxon>
        <taxon>Mollusca</taxon>
        <taxon>Gastropoda</taxon>
        <taxon>Heterobranchia</taxon>
        <taxon>Euthyneura</taxon>
        <taxon>Tectipleura</taxon>
        <taxon>Aplysiida</taxon>
        <taxon>Aplysioidea</taxon>
        <taxon>Aplysiidae</taxon>
        <taxon>Aplysia</taxon>
    </lineage>
</organism>
<evidence type="ECO:0000313" key="1">
    <source>
        <dbReference type="Proteomes" id="UP000694888"/>
    </source>
</evidence>
<dbReference type="PANTHER" id="PTHR46060:SF1">
    <property type="entry name" value="MARINER MOS1 TRANSPOSASE-LIKE PROTEIN"/>
    <property type="match status" value="1"/>
</dbReference>
<dbReference type="GeneID" id="106011361"/>
<dbReference type="PANTHER" id="PTHR46060">
    <property type="entry name" value="MARINER MOS1 TRANSPOSASE-LIKE PROTEIN"/>
    <property type="match status" value="1"/>
</dbReference>
<dbReference type="RefSeq" id="XP_012936144.1">
    <property type="nucleotide sequence ID" value="XM_013080690.1"/>
</dbReference>
<evidence type="ECO:0000313" key="2">
    <source>
        <dbReference type="RefSeq" id="XP_012936144.1"/>
    </source>
</evidence>